<comment type="caution">
    <text evidence="1">The sequence shown here is derived from an EMBL/GenBank/DDBJ whole genome shotgun (WGS) entry which is preliminary data.</text>
</comment>
<protein>
    <submittedName>
        <fullName evidence="1">Uncharacterized protein</fullName>
    </submittedName>
</protein>
<reference evidence="1 2" key="1">
    <citation type="submission" date="2021-03" db="EMBL/GenBank/DDBJ databases">
        <authorList>
            <person name="King G.J."/>
            <person name="Bancroft I."/>
            <person name="Baten A."/>
            <person name="Bloomfield J."/>
            <person name="Borpatragohain P."/>
            <person name="He Z."/>
            <person name="Irish N."/>
            <person name="Irwin J."/>
            <person name="Liu K."/>
            <person name="Mauleon R.P."/>
            <person name="Moore J."/>
            <person name="Morris R."/>
            <person name="Ostergaard L."/>
            <person name="Wang B."/>
            <person name="Wells R."/>
        </authorList>
    </citation>
    <scope>NUCLEOTIDE SEQUENCE [LARGE SCALE GENOMIC DNA]</scope>
    <source>
        <strain evidence="1">R-o-18</strain>
        <tissue evidence="1">Leaf</tissue>
    </source>
</reference>
<gene>
    <name evidence="1" type="primary">A06p013840.1_BraROA</name>
    <name evidence="1" type="ORF">IGI04_022352</name>
</gene>
<evidence type="ECO:0000313" key="1">
    <source>
        <dbReference type="EMBL" id="KAG5392389.1"/>
    </source>
</evidence>
<name>A0ABQ7M0R6_BRACM</name>
<accession>A0ABQ7M0R6</accession>
<organism evidence="1 2">
    <name type="scientific">Brassica rapa subsp. trilocularis</name>
    <dbReference type="NCBI Taxonomy" id="1813537"/>
    <lineage>
        <taxon>Eukaryota</taxon>
        <taxon>Viridiplantae</taxon>
        <taxon>Streptophyta</taxon>
        <taxon>Embryophyta</taxon>
        <taxon>Tracheophyta</taxon>
        <taxon>Spermatophyta</taxon>
        <taxon>Magnoliopsida</taxon>
        <taxon>eudicotyledons</taxon>
        <taxon>Gunneridae</taxon>
        <taxon>Pentapetalae</taxon>
        <taxon>rosids</taxon>
        <taxon>malvids</taxon>
        <taxon>Brassicales</taxon>
        <taxon>Brassicaceae</taxon>
        <taxon>Brassiceae</taxon>
        <taxon>Brassica</taxon>
    </lineage>
</organism>
<dbReference type="Proteomes" id="UP000823674">
    <property type="component" value="Chromosome A06"/>
</dbReference>
<sequence length="103" mass="11643">MNADSLLPCESCRRRGPAISMWLYGNVKFDTVSHNGDGGALCWWVSSYRSEFLFNNWDFAQIYVIMFCGKRREEGSSNKGLQLLLRRIGVTCVTECTVCSSCV</sequence>
<evidence type="ECO:0000313" key="2">
    <source>
        <dbReference type="Proteomes" id="UP000823674"/>
    </source>
</evidence>
<keyword evidence="2" id="KW-1185">Reference proteome</keyword>
<dbReference type="EMBL" id="JADBGQ010000006">
    <property type="protein sequence ID" value="KAG5392389.1"/>
    <property type="molecule type" value="Genomic_DNA"/>
</dbReference>
<proteinExistence type="predicted"/>